<evidence type="ECO:0000256" key="1">
    <source>
        <dbReference type="SAM" id="SignalP"/>
    </source>
</evidence>
<keyword evidence="3" id="KW-1185">Reference proteome</keyword>
<proteinExistence type="predicted"/>
<evidence type="ECO:0000313" key="3">
    <source>
        <dbReference type="Proteomes" id="UP001149074"/>
    </source>
</evidence>
<keyword evidence="1" id="KW-0732">Signal</keyword>
<gene>
    <name evidence="2" type="ORF">N7532_010184</name>
</gene>
<accession>A0A9W9EP43</accession>
<dbReference type="OrthoDB" id="2796951at2759"/>
<protein>
    <submittedName>
        <fullName evidence="2">Uncharacterized protein</fullName>
    </submittedName>
</protein>
<dbReference type="InterPro" id="IPR052974">
    <property type="entry name" value="GH79_Enzymes"/>
</dbReference>
<reference evidence="2" key="1">
    <citation type="submission" date="2022-11" db="EMBL/GenBank/DDBJ databases">
        <authorList>
            <person name="Petersen C."/>
        </authorList>
    </citation>
    <scope>NUCLEOTIDE SEQUENCE</scope>
    <source>
        <strain evidence="2">IBT 30761</strain>
    </source>
</reference>
<dbReference type="Gene3D" id="3.20.20.80">
    <property type="entry name" value="Glycosidases"/>
    <property type="match status" value="1"/>
</dbReference>
<evidence type="ECO:0000313" key="2">
    <source>
        <dbReference type="EMBL" id="KAJ5085413.1"/>
    </source>
</evidence>
<name>A0A9W9EP43_9EURO</name>
<reference evidence="2" key="2">
    <citation type="journal article" date="2023" name="IMA Fungus">
        <title>Comparative genomic study of the Penicillium genus elucidates a diverse pangenome and 15 lateral gene transfer events.</title>
        <authorList>
            <person name="Petersen C."/>
            <person name="Sorensen T."/>
            <person name="Nielsen M.R."/>
            <person name="Sondergaard T.E."/>
            <person name="Sorensen J.L."/>
            <person name="Fitzpatrick D.A."/>
            <person name="Frisvad J.C."/>
            <person name="Nielsen K.L."/>
        </authorList>
    </citation>
    <scope>NUCLEOTIDE SEQUENCE</scope>
    <source>
        <strain evidence="2">IBT 30761</strain>
    </source>
</reference>
<feature type="signal peptide" evidence="1">
    <location>
        <begin position="1"/>
        <end position="17"/>
    </location>
</feature>
<dbReference type="GeneID" id="81361654"/>
<dbReference type="AlphaFoldDB" id="A0A9W9EP43"/>
<organism evidence="2 3">
    <name type="scientific">Penicillium argentinense</name>
    <dbReference type="NCBI Taxonomy" id="1131581"/>
    <lineage>
        <taxon>Eukaryota</taxon>
        <taxon>Fungi</taxon>
        <taxon>Dikarya</taxon>
        <taxon>Ascomycota</taxon>
        <taxon>Pezizomycotina</taxon>
        <taxon>Eurotiomycetes</taxon>
        <taxon>Eurotiomycetidae</taxon>
        <taxon>Eurotiales</taxon>
        <taxon>Aspergillaceae</taxon>
        <taxon>Penicillium</taxon>
    </lineage>
</organism>
<dbReference type="PANTHER" id="PTHR36183:SF2">
    <property type="entry name" value="BETA-GLUCURONIDASE C-TERMINAL DOMAIN-CONTAINING PROTEIN"/>
    <property type="match status" value="1"/>
</dbReference>
<dbReference type="EMBL" id="JAPQKI010000010">
    <property type="protein sequence ID" value="KAJ5085413.1"/>
    <property type="molecule type" value="Genomic_DNA"/>
</dbReference>
<sequence>MFLTYFVVASLLVAVPSAPTSLEDEKGRKTHGVNVIAPINVPSASPQQPVDRGFCGLASEARSFYEYMDTPEKPNQFSMNMINAISERTKVQLIVRVGGTSLDASMYNRSQEQAIDIPKDQEGQGVPRHMKLGPSYFDAFKWSKWSADISKALGLHASSQVYQGFTLVSKTKRILHGQKPVEDWSIEDAWNKGLKDISDRIKSISMHYYQIENSKYQNHEAVLKLSLYIKYAAHFLSKQKPAIPLALAETAVAIGDGDTEPLGSTLIGVDFMLHTMSIGVNRINYRSGLNYGFNL</sequence>
<dbReference type="RefSeq" id="XP_056470091.1">
    <property type="nucleotide sequence ID" value="XM_056622675.1"/>
</dbReference>
<comment type="caution">
    <text evidence="2">The sequence shown here is derived from an EMBL/GenBank/DDBJ whole genome shotgun (WGS) entry which is preliminary data.</text>
</comment>
<feature type="chain" id="PRO_5040799307" evidence="1">
    <location>
        <begin position="18"/>
        <end position="295"/>
    </location>
</feature>
<dbReference type="PANTHER" id="PTHR36183">
    <property type="entry name" value="BETA-GLUCURONIDASE"/>
    <property type="match status" value="1"/>
</dbReference>
<dbReference type="Proteomes" id="UP001149074">
    <property type="component" value="Unassembled WGS sequence"/>
</dbReference>